<dbReference type="Proteomes" id="UP000292927">
    <property type="component" value="Unassembled WGS sequence"/>
</dbReference>
<protein>
    <submittedName>
        <fullName evidence="1">Uncharacterized protein</fullName>
    </submittedName>
</protein>
<evidence type="ECO:0000313" key="1">
    <source>
        <dbReference type="EMBL" id="RZT02109.1"/>
    </source>
</evidence>
<keyword evidence="2" id="KW-1185">Reference proteome</keyword>
<name>A0A4Q7PMG4_9FIRM</name>
<comment type="caution">
    <text evidence="1">The sequence shown here is derived from an EMBL/GenBank/DDBJ whole genome shotgun (WGS) entry which is preliminary data.</text>
</comment>
<sequence>MGRKGGIASGKARRKYKALKWMLSIVVDEAAKEAREKPGGSRRGK</sequence>
<reference evidence="1 2" key="1">
    <citation type="submission" date="2019-02" db="EMBL/GenBank/DDBJ databases">
        <title>Genomic Encyclopedia of Type Strains, Phase IV (KMG-IV): sequencing the most valuable type-strain genomes for metagenomic binning, comparative biology and taxonomic classification.</title>
        <authorList>
            <person name="Goeker M."/>
        </authorList>
    </citation>
    <scope>NUCLEOTIDE SEQUENCE [LARGE SCALE GENOMIC DNA]</scope>
    <source>
        <strain evidence="1 2">DSM 29486</strain>
    </source>
</reference>
<accession>A0A4Q7PMG4</accession>
<dbReference type="EMBL" id="SGXF01000001">
    <property type="protein sequence ID" value="RZT02109.1"/>
    <property type="molecule type" value="Genomic_DNA"/>
</dbReference>
<gene>
    <name evidence="1" type="ORF">EV209_0214</name>
</gene>
<dbReference type="AlphaFoldDB" id="A0A4Q7PMG4"/>
<evidence type="ECO:0000313" key="2">
    <source>
        <dbReference type="Proteomes" id="UP000292927"/>
    </source>
</evidence>
<proteinExistence type="predicted"/>
<organism evidence="1 2">
    <name type="scientific">Cuneatibacter caecimuris</name>
    <dbReference type="NCBI Taxonomy" id="1796618"/>
    <lineage>
        <taxon>Bacteria</taxon>
        <taxon>Bacillati</taxon>
        <taxon>Bacillota</taxon>
        <taxon>Clostridia</taxon>
        <taxon>Lachnospirales</taxon>
        <taxon>Lachnospiraceae</taxon>
        <taxon>Cuneatibacter</taxon>
    </lineage>
</organism>